<protein>
    <recommendedName>
        <fullName evidence="4 5">Large ribosomal subunit protein bL32</fullName>
    </recommendedName>
</protein>
<dbReference type="Pfam" id="PF01783">
    <property type="entry name" value="Ribosomal_L32p"/>
    <property type="match status" value="1"/>
</dbReference>
<dbReference type="AlphaFoldDB" id="A0A1F6VH71"/>
<evidence type="ECO:0000256" key="3">
    <source>
        <dbReference type="ARBA" id="ARBA00023274"/>
    </source>
</evidence>
<dbReference type="Proteomes" id="UP000178059">
    <property type="component" value="Unassembled WGS sequence"/>
</dbReference>
<evidence type="ECO:0000313" key="7">
    <source>
        <dbReference type="EMBL" id="OGI69017.1"/>
    </source>
</evidence>
<evidence type="ECO:0000313" key="8">
    <source>
        <dbReference type="Proteomes" id="UP000178059"/>
    </source>
</evidence>
<gene>
    <name evidence="5" type="primary">rpmF</name>
    <name evidence="7" type="ORF">A2824_02545</name>
</gene>
<proteinExistence type="inferred from homology"/>
<dbReference type="NCBIfam" id="TIGR01031">
    <property type="entry name" value="rpmF_bact"/>
    <property type="match status" value="1"/>
</dbReference>
<name>A0A1F6VH71_9BACT</name>
<dbReference type="PANTHER" id="PTHR35534:SF1">
    <property type="entry name" value="LARGE RIBOSOMAL SUBUNIT PROTEIN BL32"/>
    <property type="match status" value="1"/>
</dbReference>
<organism evidence="7 8">
    <name type="scientific">Candidatus Nomurabacteria bacterium RIFCSPHIGHO2_01_FULL_42_16</name>
    <dbReference type="NCBI Taxonomy" id="1801743"/>
    <lineage>
        <taxon>Bacteria</taxon>
        <taxon>Candidatus Nomuraibacteriota</taxon>
    </lineage>
</organism>
<reference evidence="7 8" key="1">
    <citation type="journal article" date="2016" name="Nat. Commun.">
        <title>Thousands of microbial genomes shed light on interconnected biogeochemical processes in an aquifer system.</title>
        <authorList>
            <person name="Anantharaman K."/>
            <person name="Brown C.T."/>
            <person name="Hug L.A."/>
            <person name="Sharon I."/>
            <person name="Castelle C.J."/>
            <person name="Probst A.J."/>
            <person name="Thomas B.C."/>
            <person name="Singh A."/>
            <person name="Wilkins M.J."/>
            <person name="Karaoz U."/>
            <person name="Brodie E.L."/>
            <person name="Williams K.H."/>
            <person name="Hubbard S.S."/>
            <person name="Banfield J.F."/>
        </authorList>
    </citation>
    <scope>NUCLEOTIDE SEQUENCE [LARGE SCALE GENOMIC DNA]</scope>
</reference>
<evidence type="ECO:0000256" key="4">
    <source>
        <dbReference type="ARBA" id="ARBA00035178"/>
    </source>
</evidence>
<keyword evidence="2 5" id="KW-0689">Ribosomal protein</keyword>
<dbReference type="InterPro" id="IPR011332">
    <property type="entry name" value="Ribosomal_zn-bd"/>
</dbReference>
<dbReference type="GO" id="GO:0015934">
    <property type="term" value="C:large ribosomal subunit"/>
    <property type="evidence" value="ECO:0007669"/>
    <property type="project" value="InterPro"/>
</dbReference>
<dbReference type="GO" id="GO:0006412">
    <property type="term" value="P:translation"/>
    <property type="evidence" value="ECO:0007669"/>
    <property type="project" value="UniProtKB-UniRule"/>
</dbReference>
<keyword evidence="3 5" id="KW-0687">Ribonucleoprotein</keyword>
<dbReference type="SUPFAM" id="SSF57829">
    <property type="entry name" value="Zn-binding ribosomal proteins"/>
    <property type="match status" value="1"/>
</dbReference>
<comment type="similarity">
    <text evidence="1 5">Belongs to the bacterial ribosomal protein bL32 family.</text>
</comment>
<dbReference type="InterPro" id="IPR002677">
    <property type="entry name" value="Ribosomal_bL32"/>
</dbReference>
<dbReference type="GO" id="GO:0003735">
    <property type="term" value="F:structural constituent of ribosome"/>
    <property type="evidence" value="ECO:0007669"/>
    <property type="project" value="InterPro"/>
</dbReference>
<feature type="region of interest" description="Disordered" evidence="6">
    <location>
        <begin position="1"/>
        <end position="21"/>
    </location>
</feature>
<evidence type="ECO:0000256" key="2">
    <source>
        <dbReference type="ARBA" id="ARBA00022980"/>
    </source>
</evidence>
<dbReference type="HAMAP" id="MF_00340">
    <property type="entry name" value="Ribosomal_bL32"/>
    <property type="match status" value="1"/>
</dbReference>
<accession>A0A1F6VH71</accession>
<dbReference type="EMBL" id="MFTT01000035">
    <property type="protein sequence ID" value="OGI69017.1"/>
    <property type="molecule type" value="Genomic_DNA"/>
</dbReference>
<dbReference type="InterPro" id="IPR044957">
    <property type="entry name" value="Ribosomal_bL32_bact"/>
</dbReference>
<dbReference type="PANTHER" id="PTHR35534">
    <property type="entry name" value="50S RIBOSOMAL PROTEIN L32"/>
    <property type="match status" value="1"/>
</dbReference>
<dbReference type="STRING" id="1801743.A2824_02545"/>
<evidence type="ECO:0000256" key="1">
    <source>
        <dbReference type="ARBA" id="ARBA00008560"/>
    </source>
</evidence>
<sequence length="77" mass="8935">MMVVRMRHTRAHTANRRSHHALKNTSLGKCEKCFKPKLAHTACLECGFYRGKIVVDKVKEVEKKQKKTKSKQGKRVK</sequence>
<comment type="caution">
    <text evidence="7">The sequence shown here is derived from an EMBL/GenBank/DDBJ whole genome shotgun (WGS) entry which is preliminary data.</text>
</comment>
<evidence type="ECO:0000256" key="6">
    <source>
        <dbReference type="SAM" id="MobiDB-lite"/>
    </source>
</evidence>
<evidence type="ECO:0000256" key="5">
    <source>
        <dbReference type="HAMAP-Rule" id="MF_00340"/>
    </source>
</evidence>